<gene>
    <name evidence="3" type="ORF">MESS2_610050</name>
</gene>
<accession>M5ERV3</accession>
<organism evidence="3 4">
    <name type="scientific">Mesorhizobium metallidurans STM 2683</name>
    <dbReference type="NCBI Taxonomy" id="1297569"/>
    <lineage>
        <taxon>Bacteria</taxon>
        <taxon>Pseudomonadati</taxon>
        <taxon>Pseudomonadota</taxon>
        <taxon>Alphaproteobacteria</taxon>
        <taxon>Hyphomicrobiales</taxon>
        <taxon>Phyllobacteriaceae</taxon>
        <taxon>Mesorhizobium</taxon>
    </lineage>
</organism>
<comment type="caution">
    <text evidence="3">The sequence shown here is derived from an EMBL/GenBank/DDBJ whole genome shotgun (WGS) entry which is preliminary data.</text>
</comment>
<keyword evidence="2" id="KW-0472">Membrane</keyword>
<evidence type="ECO:0000313" key="3">
    <source>
        <dbReference type="EMBL" id="CCV07619.1"/>
    </source>
</evidence>
<name>M5ERV3_9HYPH</name>
<dbReference type="STRING" id="1297569.MESS2_610050"/>
<evidence type="ECO:0000256" key="2">
    <source>
        <dbReference type="SAM" id="Phobius"/>
    </source>
</evidence>
<protein>
    <submittedName>
        <fullName evidence="3">Uncharacterized protein</fullName>
    </submittedName>
</protein>
<evidence type="ECO:0000256" key="1">
    <source>
        <dbReference type="SAM" id="MobiDB-lite"/>
    </source>
</evidence>
<feature type="compositionally biased region" description="Basic and acidic residues" evidence="1">
    <location>
        <begin position="8"/>
        <end position="23"/>
    </location>
</feature>
<keyword evidence="2" id="KW-0812">Transmembrane</keyword>
<evidence type="ECO:0000313" key="4">
    <source>
        <dbReference type="Proteomes" id="UP000012062"/>
    </source>
</evidence>
<proteinExistence type="predicted"/>
<keyword evidence="4" id="KW-1185">Reference proteome</keyword>
<dbReference type="EMBL" id="CAUM01000130">
    <property type="protein sequence ID" value="CCV07619.1"/>
    <property type="molecule type" value="Genomic_DNA"/>
</dbReference>
<dbReference type="AlphaFoldDB" id="M5ERV3"/>
<feature type="region of interest" description="Disordered" evidence="1">
    <location>
        <begin position="1"/>
        <end position="23"/>
    </location>
</feature>
<reference evidence="3 4" key="1">
    <citation type="submission" date="2013-02" db="EMBL/GenBank/DDBJ databases">
        <authorList>
            <person name="Genoscope - CEA"/>
        </authorList>
    </citation>
    <scope>NUCLEOTIDE SEQUENCE [LARGE SCALE GENOMIC DNA]</scope>
    <source>
        <strain evidence="3 4">STM 2683</strain>
    </source>
</reference>
<keyword evidence="2" id="KW-1133">Transmembrane helix</keyword>
<dbReference type="Proteomes" id="UP000012062">
    <property type="component" value="Unassembled WGS sequence"/>
</dbReference>
<sequence length="56" mass="6460">MSFSASSHRSDPDRHGNEKRAHAHQRNDILNKIGHNSLLLLVCSYFVLILFECQRP</sequence>
<feature type="transmembrane region" description="Helical" evidence="2">
    <location>
        <begin position="33"/>
        <end position="51"/>
    </location>
</feature>